<accession>A0A6C0J741</accession>
<dbReference type="InterPro" id="IPR011009">
    <property type="entry name" value="Kinase-like_dom_sf"/>
</dbReference>
<dbReference type="InterPro" id="IPR000719">
    <property type="entry name" value="Prot_kinase_dom"/>
</dbReference>
<sequence length="372" mass="43852">MEENFDPVYGESILYNEEFDCIWKDDYMEAMQDKILTAKYIKKGSSCNLKRLKEKIKKNKDNIEFIGSGAYASAYMIDENNTEYEHNTYVVKNCAYQEDEHINDIEENVNCEVRMIKHLNNFIFNSISPHILLYIKHAQCTACNNPSMRIVTEVCRSNVEELSNEEWPYLKNMDIIIFQVLYTLHCIQSVYPEWRHNDLKIDNVFIDKVAEDDYYYKIQNKFFKISTDMFAKISDFGLAHLPNIIINKAVYPNPELDWDPTTNGMRPTQNRYYDMHMFLNEINIEYVDDYAKSTLDTNMVNLIKDMLPDQYRSDVYVKGNKLKTNKKTALSEHCLLEDIEYKQPIDALMNYFGHFEVSCDSIPEDANIFSLN</sequence>
<proteinExistence type="predicted"/>
<dbReference type="AlphaFoldDB" id="A0A6C0J741"/>
<dbReference type="PROSITE" id="PS50011">
    <property type="entry name" value="PROTEIN_KINASE_DOM"/>
    <property type="match status" value="1"/>
</dbReference>
<dbReference type="EMBL" id="MN740316">
    <property type="protein sequence ID" value="QHT99797.1"/>
    <property type="molecule type" value="Genomic_DNA"/>
</dbReference>
<organism evidence="2">
    <name type="scientific">viral metagenome</name>
    <dbReference type="NCBI Taxonomy" id="1070528"/>
    <lineage>
        <taxon>unclassified sequences</taxon>
        <taxon>metagenomes</taxon>
        <taxon>organismal metagenomes</taxon>
    </lineage>
</organism>
<protein>
    <recommendedName>
        <fullName evidence="1">Protein kinase domain-containing protein</fullName>
    </recommendedName>
</protein>
<dbReference type="PROSITE" id="PS00107">
    <property type="entry name" value="PROTEIN_KINASE_ATP"/>
    <property type="match status" value="1"/>
</dbReference>
<dbReference type="GO" id="GO:0004672">
    <property type="term" value="F:protein kinase activity"/>
    <property type="evidence" value="ECO:0007669"/>
    <property type="project" value="InterPro"/>
</dbReference>
<dbReference type="Gene3D" id="1.10.510.10">
    <property type="entry name" value="Transferase(Phosphotransferase) domain 1"/>
    <property type="match status" value="1"/>
</dbReference>
<dbReference type="Pfam" id="PF00069">
    <property type="entry name" value="Pkinase"/>
    <property type="match status" value="1"/>
</dbReference>
<feature type="domain" description="Protein kinase" evidence="1">
    <location>
        <begin position="60"/>
        <end position="357"/>
    </location>
</feature>
<name>A0A6C0J741_9ZZZZ</name>
<evidence type="ECO:0000259" key="1">
    <source>
        <dbReference type="PROSITE" id="PS50011"/>
    </source>
</evidence>
<reference evidence="2" key="1">
    <citation type="journal article" date="2020" name="Nature">
        <title>Giant virus diversity and host interactions through global metagenomics.</title>
        <authorList>
            <person name="Schulz F."/>
            <person name="Roux S."/>
            <person name="Paez-Espino D."/>
            <person name="Jungbluth S."/>
            <person name="Walsh D.A."/>
            <person name="Denef V.J."/>
            <person name="McMahon K.D."/>
            <person name="Konstantinidis K.T."/>
            <person name="Eloe-Fadrosh E.A."/>
            <person name="Kyrpides N.C."/>
            <person name="Woyke T."/>
        </authorList>
    </citation>
    <scope>NUCLEOTIDE SEQUENCE</scope>
    <source>
        <strain evidence="2">GVMAG-M-3300025727-45</strain>
    </source>
</reference>
<dbReference type="GO" id="GO:0005524">
    <property type="term" value="F:ATP binding"/>
    <property type="evidence" value="ECO:0007669"/>
    <property type="project" value="InterPro"/>
</dbReference>
<dbReference type="SUPFAM" id="SSF56112">
    <property type="entry name" value="Protein kinase-like (PK-like)"/>
    <property type="match status" value="1"/>
</dbReference>
<dbReference type="InterPro" id="IPR017441">
    <property type="entry name" value="Protein_kinase_ATP_BS"/>
</dbReference>
<evidence type="ECO:0000313" key="2">
    <source>
        <dbReference type="EMBL" id="QHT99797.1"/>
    </source>
</evidence>